<keyword evidence="1 3" id="KW-0489">Methyltransferase</keyword>
<evidence type="ECO:0000256" key="2">
    <source>
        <dbReference type="ARBA" id="ARBA00022679"/>
    </source>
</evidence>
<proteinExistence type="predicted"/>
<dbReference type="Gene3D" id="3.40.50.12710">
    <property type="match status" value="1"/>
</dbReference>
<dbReference type="InterPro" id="IPR038375">
    <property type="entry name" value="NDUFAF7_sf"/>
</dbReference>
<accession>A0ABU9YYJ0</accession>
<keyword evidence="4" id="KW-1185">Reference proteome</keyword>
<sequence>MTAQTPLNDLPAPSPDALAHSAQLTALIHAEIKRAGGWISFARYMELALYTPGLGYYSGGSRKFGEDGDFITAPEITPLFGAALATQIIEVMAQSAAQIIEVGAGTGMLAADILSTLEADGHLPDSYAILELSGELRARQQETLKARVPHLLPRVRWLDALPQRFAGCVIANEVLDVMPVHCLVWRDGVCHERGVTLDADALAWQERPLNEDLRAHVARLPAPPASTDGEYCSEICPSAQAWIGEWARSLQQGAVLLIDYGYPAAEYYLPSRSHGTLQCYYRHRAHTDLLRWPGLNDITAFVDFTAVAEAAFAQGLEVMGYTTQASFLVNCGVLERLAQRGETDSADYLRASRALQRLIGAHDMGEIFKVIALGRGLTTPLRGFARGDRTHAL</sequence>
<reference evidence="3 4" key="1">
    <citation type="journal article" date="2018" name="Int. J. Syst. Evol. Microbiol.">
        <title>Uliginosibacterium sediminicola sp. nov., isolated from freshwater sediment.</title>
        <authorList>
            <person name="Hwang W.M."/>
            <person name="Kim S.M."/>
            <person name="Kang K."/>
            <person name="Ahn T.Y."/>
        </authorList>
    </citation>
    <scope>NUCLEOTIDE SEQUENCE [LARGE SCALE GENOMIC DNA]</scope>
    <source>
        <strain evidence="3 4">M1-21</strain>
    </source>
</reference>
<dbReference type="Proteomes" id="UP001410394">
    <property type="component" value="Unassembled WGS sequence"/>
</dbReference>
<comment type="caution">
    <text evidence="3">The sequence shown here is derived from an EMBL/GenBank/DDBJ whole genome shotgun (WGS) entry which is preliminary data.</text>
</comment>
<dbReference type="SUPFAM" id="SSF53335">
    <property type="entry name" value="S-adenosyl-L-methionine-dependent methyltransferases"/>
    <property type="match status" value="1"/>
</dbReference>
<gene>
    <name evidence="3" type="ORF">ABDB84_09820</name>
</gene>
<organism evidence="3 4">
    <name type="scientific">Uliginosibacterium sediminicola</name>
    <dbReference type="NCBI Taxonomy" id="2024550"/>
    <lineage>
        <taxon>Bacteria</taxon>
        <taxon>Pseudomonadati</taxon>
        <taxon>Pseudomonadota</taxon>
        <taxon>Betaproteobacteria</taxon>
        <taxon>Rhodocyclales</taxon>
        <taxon>Zoogloeaceae</taxon>
        <taxon>Uliginosibacterium</taxon>
    </lineage>
</organism>
<dbReference type="PANTHER" id="PTHR12049">
    <property type="entry name" value="PROTEIN ARGININE METHYLTRANSFERASE NDUFAF7, MITOCHONDRIAL"/>
    <property type="match status" value="1"/>
</dbReference>
<dbReference type="EMBL" id="JBDIVE010000004">
    <property type="protein sequence ID" value="MEN3068776.1"/>
    <property type="molecule type" value="Genomic_DNA"/>
</dbReference>
<name>A0ABU9YYJ0_9RHOO</name>
<dbReference type="GO" id="GO:0032259">
    <property type="term" value="P:methylation"/>
    <property type="evidence" value="ECO:0007669"/>
    <property type="project" value="UniProtKB-KW"/>
</dbReference>
<dbReference type="Pfam" id="PF02636">
    <property type="entry name" value="Methyltransf_28"/>
    <property type="match status" value="1"/>
</dbReference>
<evidence type="ECO:0000313" key="3">
    <source>
        <dbReference type="EMBL" id="MEN3068776.1"/>
    </source>
</evidence>
<protein>
    <submittedName>
        <fullName evidence="3">Class I SAM-dependent methyltransferase</fullName>
    </submittedName>
</protein>
<dbReference type="PANTHER" id="PTHR12049:SF7">
    <property type="entry name" value="PROTEIN ARGININE METHYLTRANSFERASE NDUFAF7, MITOCHONDRIAL"/>
    <property type="match status" value="1"/>
</dbReference>
<dbReference type="RefSeq" id="WP_345919545.1">
    <property type="nucleotide sequence ID" value="NZ_JBDIVE010000004.1"/>
</dbReference>
<keyword evidence="2" id="KW-0808">Transferase</keyword>
<dbReference type="InterPro" id="IPR003788">
    <property type="entry name" value="NDUFAF7"/>
</dbReference>
<evidence type="ECO:0000256" key="1">
    <source>
        <dbReference type="ARBA" id="ARBA00022603"/>
    </source>
</evidence>
<evidence type="ECO:0000313" key="4">
    <source>
        <dbReference type="Proteomes" id="UP001410394"/>
    </source>
</evidence>
<dbReference type="InterPro" id="IPR029063">
    <property type="entry name" value="SAM-dependent_MTases_sf"/>
</dbReference>
<dbReference type="GO" id="GO:0008168">
    <property type="term" value="F:methyltransferase activity"/>
    <property type="evidence" value="ECO:0007669"/>
    <property type="project" value="UniProtKB-KW"/>
</dbReference>